<evidence type="ECO:0000313" key="2">
    <source>
        <dbReference type="Proteomes" id="UP000008983"/>
    </source>
</evidence>
<dbReference type="InParanoid" id="G0QJL9"/>
<dbReference type="OrthoDB" id="287297at2759"/>
<sequence>MLKIQIEYSANQKRRLQIKKYKSQPEKYRLTSRIRNIDLTKPNLVFPLNIPLKFRYIYRPQKHPINVAFHDYINFKLLSGNEILLYLEQYKNLRPSELCSALIELSRREGSSDIDWNKHEWVNQTIQHVKQMLPQYSSSVVTYIIIAIQRLKIEDDELWNKIQTQVEKCYPKFNHKAFGYCFIAFLEKENRCTEEFKNKLQELLPIHLHQMTPNHVTQCFELCIQNNLLNEYLFEQHFHMLFWRRNVWFGPENIAKMLTIYPKLNFVDNINFFEDAIFANIPKIMNQLNENNTKMLIDAINGLQSKYPDLKDGKILKTLNSHLVFCQTKLKTIENAKFYNIVLNDFQKYREQYNPQQQQ</sequence>
<dbReference type="RefSeq" id="XP_004039889.1">
    <property type="nucleotide sequence ID" value="XM_004039841.1"/>
</dbReference>
<dbReference type="STRING" id="857967.G0QJL9"/>
<gene>
    <name evidence="1" type="ORF">IMG5_006460</name>
</gene>
<keyword evidence="2" id="KW-1185">Reference proteome</keyword>
<dbReference type="GeneID" id="14910779"/>
<dbReference type="OMA" id="GHEEINW"/>
<organism evidence="1 2">
    <name type="scientific">Ichthyophthirius multifiliis</name>
    <name type="common">White spot disease agent</name>
    <name type="synonym">Ich</name>
    <dbReference type="NCBI Taxonomy" id="5932"/>
    <lineage>
        <taxon>Eukaryota</taxon>
        <taxon>Sar</taxon>
        <taxon>Alveolata</taxon>
        <taxon>Ciliophora</taxon>
        <taxon>Intramacronucleata</taxon>
        <taxon>Oligohymenophorea</taxon>
        <taxon>Hymenostomatida</taxon>
        <taxon>Ophryoglenina</taxon>
        <taxon>Ichthyophthirius</taxon>
    </lineage>
</organism>
<dbReference type="Proteomes" id="UP000008983">
    <property type="component" value="Unassembled WGS sequence"/>
</dbReference>
<reference evidence="1 2" key="1">
    <citation type="submission" date="2011-07" db="EMBL/GenBank/DDBJ databases">
        <authorList>
            <person name="Coyne R."/>
            <person name="Brami D."/>
            <person name="Johnson J."/>
            <person name="Hostetler J."/>
            <person name="Hannick L."/>
            <person name="Clark T."/>
            <person name="Cassidy-Hanley D."/>
            <person name="Inman J."/>
        </authorList>
    </citation>
    <scope>NUCLEOTIDE SEQUENCE [LARGE SCALE GENOMIC DNA]</scope>
    <source>
        <strain evidence="1 2">G5</strain>
    </source>
</reference>
<dbReference type="CDD" id="cd23690">
    <property type="entry name" value="mL101"/>
    <property type="match status" value="1"/>
</dbReference>
<evidence type="ECO:0000313" key="1">
    <source>
        <dbReference type="EMBL" id="EGR34585.1"/>
    </source>
</evidence>
<dbReference type="eggNOG" id="ENOG502SSH0">
    <property type="taxonomic scope" value="Eukaryota"/>
</dbReference>
<name>G0QJL9_ICHMU</name>
<protein>
    <submittedName>
        <fullName evidence="1">Uncharacterized protein</fullName>
    </submittedName>
</protein>
<dbReference type="EMBL" id="GL983073">
    <property type="protein sequence ID" value="EGR34585.1"/>
    <property type="molecule type" value="Genomic_DNA"/>
</dbReference>
<proteinExistence type="predicted"/>
<dbReference type="AlphaFoldDB" id="G0QJL9"/>
<accession>G0QJL9</accession>